<name>A0A3E1P447_9BACT</name>
<accession>A0A3E1P447</accession>
<dbReference type="RefSeq" id="WP_116852450.1">
    <property type="nucleotide sequence ID" value="NZ_QTJV01000002.1"/>
</dbReference>
<proteinExistence type="predicted"/>
<organism evidence="1 2">
    <name type="scientific">Chitinophaga silvisoli</name>
    <dbReference type="NCBI Taxonomy" id="2291814"/>
    <lineage>
        <taxon>Bacteria</taxon>
        <taxon>Pseudomonadati</taxon>
        <taxon>Bacteroidota</taxon>
        <taxon>Chitinophagia</taxon>
        <taxon>Chitinophagales</taxon>
        <taxon>Chitinophagaceae</taxon>
        <taxon>Chitinophaga</taxon>
    </lineage>
</organism>
<keyword evidence="2" id="KW-1185">Reference proteome</keyword>
<dbReference type="AlphaFoldDB" id="A0A3E1P447"/>
<dbReference type="EMBL" id="QTJV01000002">
    <property type="protein sequence ID" value="RFM34966.1"/>
    <property type="molecule type" value="Genomic_DNA"/>
</dbReference>
<evidence type="ECO:0000313" key="1">
    <source>
        <dbReference type="EMBL" id="RFM34966.1"/>
    </source>
</evidence>
<comment type="caution">
    <text evidence="1">The sequence shown here is derived from an EMBL/GenBank/DDBJ whole genome shotgun (WGS) entry which is preliminary data.</text>
</comment>
<reference evidence="1 2" key="1">
    <citation type="submission" date="2018-08" db="EMBL/GenBank/DDBJ databases">
        <title>Chitinophaga sp. K20C18050901, a novel bacterium isolated from forest soil.</title>
        <authorList>
            <person name="Wang C."/>
        </authorList>
    </citation>
    <scope>NUCLEOTIDE SEQUENCE [LARGE SCALE GENOMIC DNA]</scope>
    <source>
        <strain evidence="1 2">K20C18050901</strain>
    </source>
</reference>
<sequence>MIELQQIKERIAAEHYRDTNSCFELRMMLMDVASTLTTKHISNLRQDKDPQISLTLLRAFRSVRQHYFSLEKAREGDLECYNNTRDAVVRELTGLCHQLKGNVISLPLGNPAELKIAQ</sequence>
<evidence type="ECO:0000313" key="2">
    <source>
        <dbReference type="Proteomes" id="UP000261174"/>
    </source>
</evidence>
<dbReference type="Proteomes" id="UP000261174">
    <property type="component" value="Unassembled WGS sequence"/>
</dbReference>
<protein>
    <submittedName>
        <fullName evidence="1">Uncharacterized protein</fullName>
    </submittedName>
</protein>
<gene>
    <name evidence="1" type="ORF">DXN04_06070</name>
</gene>
<dbReference type="OrthoDB" id="671895at2"/>